<dbReference type="InterPro" id="IPR019999">
    <property type="entry name" value="Anth_synth_I-like"/>
</dbReference>
<dbReference type="UniPathway" id="UPA00035">
    <property type="reaction ID" value="UER00040"/>
</dbReference>
<organism evidence="18 19">
    <name type="scientific">Clostridium cylindrosporum DSM 605</name>
    <dbReference type="NCBI Taxonomy" id="1121307"/>
    <lineage>
        <taxon>Bacteria</taxon>
        <taxon>Bacillati</taxon>
        <taxon>Bacillota</taxon>
        <taxon>Clostridia</taxon>
        <taxon>Eubacteriales</taxon>
        <taxon>Clostridiaceae</taxon>
        <taxon>Clostridium</taxon>
    </lineage>
</organism>
<comment type="subunit">
    <text evidence="4 15">Heterotetramer consisting of two non-identical subunits: a beta subunit (TrpG) and a large alpha subunit (TrpE).</text>
</comment>
<comment type="catalytic activity">
    <reaction evidence="14 15">
        <text>chorismate + L-glutamine = anthranilate + pyruvate + L-glutamate + H(+)</text>
        <dbReference type="Rhea" id="RHEA:21732"/>
        <dbReference type="ChEBI" id="CHEBI:15361"/>
        <dbReference type="ChEBI" id="CHEBI:15378"/>
        <dbReference type="ChEBI" id="CHEBI:16567"/>
        <dbReference type="ChEBI" id="CHEBI:29748"/>
        <dbReference type="ChEBI" id="CHEBI:29985"/>
        <dbReference type="ChEBI" id="CHEBI:58359"/>
        <dbReference type="EC" id="4.1.3.27"/>
    </reaction>
</comment>
<evidence type="ECO:0000259" key="17">
    <source>
        <dbReference type="Pfam" id="PF04715"/>
    </source>
</evidence>
<proteinExistence type="inferred from homology"/>
<feature type="domain" description="Anthranilate synthase component I N-terminal" evidence="17">
    <location>
        <begin position="27"/>
        <end position="160"/>
    </location>
</feature>
<protein>
    <recommendedName>
        <fullName evidence="6 15">Anthranilate synthase component 1</fullName>
        <ecNumber evidence="5 15">4.1.3.27</ecNumber>
    </recommendedName>
</protein>
<evidence type="ECO:0000256" key="14">
    <source>
        <dbReference type="ARBA" id="ARBA00047683"/>
    </source>
</evidence>
<keyword evidence="11 15" id="KW-0057">Aromatic amino acid biosynthesis</keyword>
<evidence type="ECO:0000256" key="2">
    <source>
        <dbReference type="ARBA" id="ARBA00004873"/>
    </source>
</evidence>
<dbReference type="AlphaFoldDB" id="A0A0J8D9B7"/>
<evidence type="ECO:0000256" key="11">
    <source>
        <dbReference type="ARBA" id="ARBA00023141"/>
    </source>
</evidence>
<keyword evidence="10 15" id="KW-0460">Magnesium</keyword>
<evidence type="ECO:0000256" key="9">
    <source>
        <dbReference type="ARBA" id="ARBA00022822"/>
    </source>
</evidence>
<evidence type="ECO:0000256" key="10">
    <source>
        <dbReference type="ARBA" id="ARBA00022842"/>
    </source>
</evidence>
<keyword evidence="9 15" id="KW-0822">Tryptophan biosynthesis</keyword>
<dbReference type="Gene3D" id="3.60.120.10">
    <property type="entry name" value="Anthranilate synthase"/>
    <property type="match status" value="1"/>
</dbReference>
<comment type="similarity">
    <text evidence="3 15">Belongs to the anthranilate synthase component I family.</text>
</comment>
<dbReference type="GO" id="GO:0004049">
    <property type="term" value="F:anthranilate synthase activity"/>
    <property type="evidence" value="ECO:0007669"/>
    <property type="project" value="UniProtKB-EC"/>
</dbReference>
<dbReference type="EMBL" id="LFVU01000028">
    <property type="protein sequence ID" value="KMT20924.1"/>
    <property type="molecule type" value="Genomic_DNA"/>
</dbReference>
<comment type="function">
    <text evidence="13 15">Part of a heterotetrameric complex that catalyzes the two-step biosynthesis of anthranilate, an intermediate in the biosynthesis of L-tryptophan. In the first step, the glutamine-binding beta subunit (TrpG) of anthranilate synthase (AS) provides the glutamine amidotransferase activity which generates ammonia as a substrate that, along with chorismate, is used in the second step, catalyzed by the large alpha subunit of AS (TrpE) to produce anthranilate. In the absence of TrpG, TrpE can synthesize anthranilate directly from chorismate and high concentrations of ammonia.</text>
</comment>
<evidence type="ECO:0000256" key="4">
    <source>
        <dbReference type="ARBA" id="ARBA00011575"/>
    </source>
</evidence>
<dbReference type="InterPro" id="IPR006805">
    <property type="entry name" value="Anth_synth_I_N"/>
</dbReference>
<dbReference type="SUPFAM" id="SSF56322">
    <property type="entry name" value="ADC synthase"/>
    <property type="match status" value="1"/>
</dbReference>
<evidence type="ECO:0000313" key="18">
    <source>
        <dbReference type="EMBL" id="KMT20924.1"/>
    </source>
</evidence>
<dbReference type="EC" id="4.1.3.27" evidence="5 15"/>
<comment type="caution">
    <text evidence="18">The sequence shown here is derived from an EMBL/GenBank/DDBJ whole genome shotgun (WGS) entry which is preliminary data.</text>
</comment>
<sequence length="473" mass="53550">MNISKDEFNTLLKNKKNFIITNAINGDELTPIGVFQNLTSKNKALLESIGKDGNKSRYSIIAITPYKKVYGEKDIINIVDEKGSETLNIDPLEYLKIETNKDIKSDFPFLGGAIGYFGYDMKKNYENIADAKRDTLNVPDFYMMFYKNYIIFDHLMDTVYFAKTILADEDNPLYEEIEKEFSSLEKEITTNRDIKSIDQGEKIEFNSNMEKSQFEKMVTTAKEYIKNGDIFQVVLSQRFSGKFTSDEFSIYRKLRRANPSSYMFYIEYDEFKVLGSSPESLISVKDGIIKTNPIAGTRKRGNNDLEDEKIIEGLLNDEKEVAEHLMLVDLGRNDVGRVSEIGSVKVESMLNPQKYSRVIHLTAMVSGKIKKDIHPLEGFKSVFPAGTLSGAPKIRAMEIINELEEDKRGVYGGAVGYISFNGDIDFAIAIRTALLKDSIAYVQAGAGVVYDSIEENEYFETYNKALGVMEVMG</sequence>
<accession>A0A0J8D9B7</accession>
<evidence type="ECO:0000256" key="7">
    <source>
        <dbReference type="ARBA" id="ARBA00022605"/>
    </source>
</evidence>
<keyword evidence="19" id="KW-1185">Reference proteome</keyword>
<evidence type="ECO:0000256" key="13">
    <source>
        <dbReference type="ARBA" id="ARBA00025634"/>
    </source>
</evidence>
<dbReference type="PANTHER" id="PTHR11236">
    <property type="entry name" value="AMINOBENZOATE/ANTHRANILATE SYNTHASE"/>
    <property type="match status" value="1"/>
</dbReference>
<dbReference type="Proteomes" id="UP000036756">
    <property type="component" value="Unassembled WGS sequence"/>
</dbReference>
<evidence type="ECO:0000256" key="3">
    <source>
        <dbReference type="ARBA" id="ARBA00009562"/>
    </source>
</evidence>
<evidence type="ECO:0000256" key="12">
    <source>
        <dbReference type="ARBA" id="ARBA00023239"/>
    </source>
</evidence>
<dbReference type="GO" id="GO:0000162">
    <property type="term" value="P:L-tryptophan biosynthetic process"/>
    <property type="evidence" value="ECO:0007669"/>
    <property type="project" value="UniProtKB-UniPathway"/>
</dbReference>
<gene>
    <name evidence="15 18" type="primary">trpE</name>
    <name evidence="18" type="ORF">CLCY_1c01580</name>
</gene>
<dbReference type="InterPro" id="IPR005256">
    <property type="entry name" value="Anth_synth_I_PabB"/>
</dbReference>
<evidence type="ECO:0000256" key="5">
    <source>
        <dbReference type="ARBA" id="ARBA00012266"/>
    </source>
</evidence>
<dbReference type="GO" id="GO:0046872">
    <property type="term" value="F:metal ion binding"/>
    <property type="evidence" value="ECO:0007669"/>
    <property type="project" value="UniProtKB-KW"/>
</dbReference>
<reference evidence="18 19" key="1">
    <citation type="submission" date="2015-06" db="EMBL/GenBank/DDBJ databases">
        <title>Draft genome sequence of the purine-degrading Clostridium cylindrosporum HC-1 (DSM 605).</title>
        <authorList>
            <person name="Poehlein A."/>
            <person name="Schiel-Bengelsdorf B."/>
            <person name="Bengelsdorf F."/>
            <person name="Daniel R."/>
            <person name="Duerre P."/>
        </authorList>
    </citation>
    <scope>NUCLEOTIDE SEQUENCE [LARGE SCALE GENOMIC DNA]</scope>
    <source>
        <strain evidence="18 19">DSM 605</strain>
    </source>
</reference>
<dbReference type="Pfam" id="PF00425">
    <property type="entry name" value="Chorismate_bind"/>
    <property type="match status" value="1"/>
</dbReference>
<dbReference type="PANTHER" id="PTHR11236:SF48">
    <property type="entry name" value="ISOCHORISMATE SYNTHASE MENF"/>
    <property type="match status" value="1"/>
</dbReference>
<keyword evidence="7 15" id="KW-0028">Amino-acid biosynthesis</keyword>
<dbReference type="RefSeq" id="WP_242844976.1">
    <property type="nucleotide sequence ID" value="NZ_LFVU01000028.1"/>
</dbReference>
<comment type="pathway">
    <text evidence="2 15">Amino-acid biosynthesis; L-tryptophan biosynthesis; L-tryptophan from chorismate: step 1/5.</text>
</comment>
<dbReference type="PRINTS" id="PR00095">
    <property type="entry name" value="ANTSNTHASEI"/>
</dbReference>
<dbReference type="STRING" id="1121307.CLCY_1c01580"/>
<evidence type="ECO:0000256" key="6">
    <source>
        <dbReference type="ARBA" id="ARBA00020653"/>
    </source>
</evidence>
<keyword evidence="12 15" id="KW-0456">Lyase</keyword>
<dbReference type="PATRIC" id="fig|1121307.3.peg.519"/>
<evidence type="ECO:0000256" key="1">
    <source>
        <dbReference type="ARBA" id="ARBA00001946"/>
    </source>
</evidence>
<evidence type="ECO:0000259" key="16">
    <source>
        <dbReference type="Pfam" id="PF00425"/>
    </source>
</evidence>
<dbReference type="InterPro" id="IPR015890">
    <property type="entry name" value="Chorismate_C"/>
</dbReference>
<name>A0A0J8D9B7_CLOCY</name>
<evidence type="ECO:0000256" key="8">
    <source>
        <dbReference type="ARBA" id="ARBA00022723"/>
    </source>
</evidence>
<keyword evidence="8 15" id="KW-0479">Metal-binding</keyword>
<evidence type="ECO:0000256" key="15">
    <source>
        <dbReference type="RuleBase" id="RU364045"/>
    </source>
</evidence>
<dbReference type="NCBIfam" id="TIGR00564">
    <property type="entry name" value="trpE_most"/>
    <property type="match status" value="1"/>
</dbReference>
<evidence type="ECO:0000313" key="19">
    <source>
        <dbReference type="Proteomes" id="UP000036756"/>
    </source>
</evidence>
<feature type="domain" description="Chorismate-utilising enzyme C-terminal" evidence="16">
    <location>
        <begin position="211"/>
        <end position="464"/>
    </location>
</feature>
<dbReference type="InterPro" id="IPR005801">
    <property type="entry name" value="ADC_synthase"/>
</dbReference>
<comment type="cofactor">
    <cofactor evidence="1 15">
        <name>Mg(2+)</name>
        <dbReference type="ChEBI" id="CHEBI:18420"/>
    </cofactor>
</comment>
<dbReference type="Pfam" id="PF04715">
    <property type="entry name" value="Anth_synt_I_N"/>
    <property type="match status" value="1"/>
</dbReference>